<dbReference type="InterPro" id="IPR000195">
    <property type="entry name" value="Rab-GAP-TBC_dom"/>
</dbReference>
<sequence>MRAPLIVVLAGSECLVGEGDEGTDDIESETFWCFDRLMQIVGSNFDADQTGMHVKLRHLSNMLQVLDPALHDHLANADCLNFFFAFRWVLCLFKRELRYGDVLRFWDALWSGPRDDFVLFCCVAVLRWHKRDIISNGLDFDEMLKLVQGIAGSIDVSKLLVDASALCFSERAAEIALPVLPPRLER</sequence>
<dbReference type="EMBL" id="HBDZ01011364">
    <property type="protein sequence ID" value="CAD8244502.1"/>
    <property type="molecule type" value="Transcribed_RNA"/>
</dbReference>
<dbReference type="SUPFAM" id="SSF47923">
    <property type="entry name" value="Ypt/Rab-GAP domain of gyp1p"/>
    <property type="match status" value="1"/>
</dbReference>
<dbReference type="PANTHER" id="PTHR22957:SF502">
    <property type="entry name" value="SMALL G PROTEIN SIGNALING MODULATOR 2-RELATED"/>
    <property type="match status" value="1"/>
</dbReference>
<dbReference type="Pfam" id="PF00566">
    <property type="entry name" value="RabGAP-TBC"/>
    <property type="match status" value="1"/>
</dbReference>
<dbReference type="InterPro" id="IPR035969">
    <property type="entry name" value="Rab-GAP_TBC_sf"/>
</dbReference>
<evidence type="ECO:0000313" key="3">
    <source>
        <dbReference type="EMBL" id="CAD8244502.1"/>
    </source>
</evidence>
<dbReference type="AlphaFoldDB" id="A0A7R9TTL9"/>
<dbReference type="PANTHER" id="PTHR22957">
    <property type="entry name" value="TBC1 DOMAIN FAMILY MEMBER GTPASE-ACTIVATING PROTEIN"/>
    <property type="match status" value="1"/>
</dbReference>
<name>A0A7R9TTL9_9VIRI</name>
<dbReference type="PROSITE" id="PS50086">
    <property type="entry name" value="TBC_RABGAP"/>
    <property type="match status" value="1"/>
</dbReference>
<accession>A0A7R9TTL9</accession>
<feature type="domain" description="Rab-GAP TBC" evidence="2">
    <location>
        <begin position="1"/>
        <end position="113"/>
    </location>
</feature>
<dbReference type="Gene3D" id="1.10.472.80">
    <property type="entry name" value="Ypt/Rab-GAP domain of gyp1p, domain 3"/>
    <property type="match status" value="1"/>
</dbReference>
<evidence type="ECO:0000256" key="1">
    <source>
        <dbReference type="ARBA" id="ARBA00022468"/>
    </source>
</evidence>
<proteinExistence type="predicted"/>
<reference evidence="3" key="1">
    <citation type="submission" date="2021-01" db="EMBL/GenBank/DDBJ databases">
        <authorList>
            <person name="Corre E."/>
            <person name="Pelletier E."/>
            <person name="Niang G."/>
            <person name="Scheremetjew M."/>
            <person name="Finn R."/>
            <person name="Kale V."/>
            <person name="Holt S."/>
            <person name="Cochrane G."/>
            <person name="Meng A."/>
            <person name="Brown T."/>
            <person name="Cohen L."/>
        </authorList>
    </citation>
    <scope>NUCLEOTIDE SEQUENCE</scope>
    <source>
        <strain evidence="3">CCMP1413</strain>
    </source>
</reference>
<evidence type="ECO:0000259" key="2">
    <source>
        <dbReference type="PROSITE" id="PS50086"/>
    </source>
</evidence>
<keyword evidence="1" id="KW-0343">GTPase activation</keyword>
<dbReference type="GO" id="GO:0005096">
    <property type="term" value="F:GTPase activator activity"/>
    <property type="evidence" value="ECO:0007669"/>
    <property type="project" value="UniProtKB-KW"/>
</dbReference>
<organism evidence="3">
    <name type="scientific">Prasinoderma coloniale</name>
    <dbReference type="NCBI Taxonomy" id="156133"/>
    <lineage>
        <taxon>Eukaryota</taxon>
        <taxon>Viridiplantae</taxon>
        <taxon>Prasinodermophyta</taxon>
        <taxon>Prasinodermophyceae</taxon>
        <taxon>Prasinodermales</taxon>
        <taxon>Prasinodermaceae</taxon>
        <taxon>Prasinoderma</taxon>
    </lineage>
</organism>
<protein>
    <recommendedName>
        <fullName evidence="2">Rab-GAP TBC domain-containing protein</fullName>
    </recommendedName>
</protein>
<gene>
    <name evidence="3" type="ORF">PCOL08062_LOCUS8666</name>
</gene>